<feature type="compositionally biased region" description="Low complexity" evidence="1">
    <location>
        <begin position="42"/>
        <end position="51"/>
    </location>
</feature>
<gene>
    <name evidence="2" type="ORF">H6G18_22750</name>
</gene>
<dbReference type="EMBL" id="JACJRF010000061">
    <property type="protein sequence ID" value="MBD2346938.1"/>
    <property type="molecule type" value="Genomic_DNA"/>
</dbReference>
<organism evidence="2 3">
    <name type="scientific">Anabaena subtropica FACHB-260</name>
    <dbReference type="NCBI Taxonomy" id="2692884"/>
    <lineage>
        <taxon>Bacteria</taxon>
        <taxon>Bacillati</taxon>
        <taxon>Cyanobacteriota</taxon>
        <taxon>Cyanophyceae</taxon>
        <taxon>Nostocales</taxon>
        <taxon>Nostocaceae</taxon>
        <taxon>Anabaena</taxon>
    </lineage>
</organism>
<dbReference type="Proteomes" id="UP000607281">
    <property type="component" value="Unassembled WGS sequence"/>
</dbReference>
<sequence>MFGFIKKLIAGILSFLTGLIGGKKSGGYYLELKEDTTEEKAVAPTAPTTPTSSNGTKAAVKAEVPTATEKSPVPTPAKTAKLEASKNGKNGKAASAPAEPVKAPVAKTTTPAETTFAPKYLAPSGSGANGRRRPGANMSTYLDMASQVKTPG</sequence>
<feature type="compositionally biased region" description="Low complexity" evidence="1">
    <location>
        <begin position="92"/>
        <end position="107"/>
    </location>
</feature>
<proteinExistence type="predicted"/>
<dbReference type="RefSeq" id="WP_190409346.1">
    <property type="nucleotide sequence ID" value="NZ_JACJRF010000061.1"/>
</dbReference>
<evidence type="ECO:0000256" key="1">
    <source>
        <dbReference type="SAM" id="MobiDB-lite"/>
    </source>
</evidence>
<feature type="region of interest" description="Disordered" evidence="1">
    <location>
        <begin position="37"/>
        <end position="152"/>
    </location>
</feature>
<accession>A0ABR8CX23</accession>
<reference evidence="2 3" key="1">
    <citation type="journal article" date="2020" name="ISME J.">
        <title>Comparative genomics reveals insights into cyanobacterial evolution and habitat adaptation.</title>
        <authorList>
            <person name="Chen M.Y."/>
            <person name="Teng W.K."/>
            <person name="Zhao L."/>
            <person name="Hu C.X."/>
            <person name="Zhou Y.K."/>
            <person name="Han B.P."/>
            <person name="Song L.R."/>
            <person name="Shu W.S."/>
        </authorList>
    </citation>
    <scope>NUCLEOTIDE SEQUENCE [LARGE SCALE GENOMIC DNA]</scope>
    <source>
        <strain evidence="2 3">FACHB-260</strain>
    </source>
</reference>
<protein>
    <submittedName>
        <fullName evidence="2">Uncharacterized protein</fullName>
    </submittedName>
</protein>
<keyword evidence="3" id="KW-1185">Reference proteome</keyword>
<evidence type="ECO:0000313" key="2">
    <source>
        <dbReference type="EMBL" id="MBD2346938.1"/>
    </source>
</evidence>
<evidence type="ECO:0000313" key="3">
    <source>
        <dbReference type="Proteomes" id="UP000607281"/>
    </source>
</evidence>
<comment type="caution">
    <text evidence="2">The sequence shown here is derived from an EMBL/GenBank/DDBJ whole genome shotgun (WGS) entry which is preliminary data.</text>
</comment>
<name>A0ABR8CX23_9NOST</name>